<dbReference type="Pfam" id="PF00642">
    <property type="entry name" value="zf-CCCH"/>
    <property type="match status" value="2"/>
</dbReference>
<comment type="caution">
    <text evidence="16">The sequence shown here is derived from an EMBL/GenBank/DDBJ whole genome shotgun (WGS) entry which is preliminary data.</text>
</comment>
<feature type="domain" description="C3H1-type" evidence="15">
    <location>
        <begin position="12"/>
        <end position="40"/>
    </location>
</feature>
<keyword evidence="5 13" id="KW-0863">Zinc-finger</keyword>
<dbReference type="PRINTS" id="PR01848">
    <property type="entry name" value="U2AUXFACTOR"/>
</dbReference>
<evidence type="ECO:0000256" key="8">
    <source>
        <dbReference type="ARBA" id="ARBA00023125"/>
    </source>
</evidence>
<evidence type="ECO:0000256" key="1">
    <source>
        <dbReference type="ARBA" id="ARBA00004123"/>
    </source>
</evidence>
<keyword evidence="9" id="KW-0508">mRNA splicing</keyword>
<dbReference type="Pfam" id="PF00076">
    <property type="entry name" value="RRM_1"/>
    <property type="match status" value="1"/>
</dbReference>
<evidence type="ECO:0000313" key="16">
    <source>
        <dbReference type="EMBL" id="PWZ18075.1"/>
    </source>
</evidence>
<feature type="zinc finger region" description="C3H1-type" evidence="13">
    <location>
        <begin position="148"/>
        <end position="175"/>
    </location>
</feature>
<dbReference type="InterPro" id="IPR035979">
    <property type="entry name" value="RBD_domain_sf"/>
</dbReference>
<dbReference type="PANTHER" id="PTHR12620">
    <property type="entry name" value="U2 SNRNP AUXILIARY FACTOR, SMALL SUBUNIT"/>
    <property type="match status" value="1"/>
</dbReference>
<keyword evidence="2" id="KW-0507">mRNA processing</keyword>
<dbReference type="AlphaFoldDB" id="A0A3L6EBH8"/>
<dbReference type="GO" id="GO:0048573">
    <property type="term" value="P:photoperiodism, flowering"/>
    <property type="evidence" value="ECO:0007669"/>
    <property type="project" value="UniProtKB-ARBA"/>
</dbReference>
<evidence type="ECO:0000256" key="10">
    <source>
        <dbReference type="ARBA" id="ARBA00023242"/>
    </source>
</evidence>
<reference evidence="16 17" key="1">
    <citation type="journal article" date="2018" name="Nat. Genet.">
        <title>Extensive intraspecific gene order and gene structural variations between Mo17 and other maize genomes.</title>
        <authorList>
            <person name="Sun S."/>
            <person name="Zhou Y."/>
            <person name="Chen J."/>
            <person name="Shi J."/>
            <person name="Zhao H."/>
            <person name="Zhao H."/>
            <person name="Song W."/>
            <person name="Zhang M."/>
            <person name="Cui Y."/>
            <person name="Dong X."/>
            <person name="Liu H."/>
            <person name="Ma X."/>
            <person name="Jiao Y."/>
            <person name="Wang B."/>
            <person name="Wei X."/>
            <person name="Stein J.C."/>
            <person name="Glaubitz J.C."/>
            <person name="Lu F."/>
            <person name="Yu G."/>
            <person name="Liang C."/>
            <person name="Fengler K."/>
            <person name="Li B."/>
            <person name="Rafalski A."/>
            <person name="Schnable P.S."/>
            <person name="Ware D.H."/>
            <person name="Buckler E.S."/>
            <person name="Lai J."/>
        </authorList>
    </citation>
    <scope>NUCLEOTIDE SEQUENCE [LARGE SCALE GENOMIC DNA]</scope>
    <source>
        <strain evidence="17">cv. Missouri 17</strain>
        <tissue evidence="16">Seedling</tissue>
    </source>
</reference>
<dbReference type="GO" id="GO:0003677">
    <property type="term" value="F:DNA binding"/>
    <property type="evidence" value="ECO:0007669"/>
    <property type="project" value="UniProtKB-KW"/>
</dbReference>
<name>A0A3L6EBH8_MAIZE</name>
<evidence type="ECO:0000259" key="15">
    <source>
        <dbReference type="PROSITE" id="PS50103"/>
    </source>
</evidence>
<dbReference type="Proteomes" id="UP000251960">
    <property type="component" value="Chromosome 6"/>
</dbReference>
<proteinExistence type="predicted"/>
<evidence type="ECO:0000256" key="2">
    <source>
        <dbReference type="ARBA" id="ARBA00022664"/>
    </source>
</evidence>
<dbReference type="InterPro" id="IPR003954">
    <property type="entry name" value="RRM_euk-type"/>
</dbReference>
<dbReference type="SMART" id="SM00356">
    <property type="entry name" value="ZnF_C3H1"/>
    <property type="match status" value="2"/>
</dbReference>
<evidence type="ECO:0000256" key="12">
    <source>
        <dbReference type="PROSITE-ProRule" id="PRU00176"/>
    </source>
</evidence>
<feature type="domain" description="RRM" evidence="14">
    <location>
        <begin position="44"/>
        <end position="146"/>
    </location>
</feature>
<dbReference type="InterPro" id="IPR012677">
    <property type="entry name" value="Nucleotide-bd_a/b_plait_sf"/>
</dbReference>
<feature type="zinc finger region" description="C3H1-type" evidence="13">
    <location>
        <begin position="12"/>
        <end position="40"/>
    </location>
</feature>
<evidence type="ECO:0000259" key="14">
    <source>
        <dbReference type="PROSITE" id="PS50102"/>
    </source>
</evidence>
<dbReference type="GO" id="GO:0008270">
    <property type="term" value="F:zinc ion binding"/>
    <property type="evidence" value="ECO:0007669"/>
    <property type="project" value="UniProtKB-KW"/>
</dbReference>
<dbReference type="CDD" id="cd12539">
    <property type="entry name" value="RRM_U2AF35B"/>
    <property type="match status" value="1"/>
</dbReference>
<keyword evidence="10" id="KW-0539">Nucleus</keyword>
<dbReference type="InterPro" id="IPR000504">
    <property type="entry name" value="RRM_dom"/>
</dbReference>
<evidence type="ECO:0000256" key="13">
    <source>
        <dbReference type="PROSITE-ProRule" id="PRU00723"/>
    </source>
</evidence>
<dbReference type="InterPro" id="IPR009145">
    <property type="entry name" value="U2AF_small"/>
</dbReference>
<evidence type="ECO:0000256" key="4">
    <source>
        <dbReference type="ARBA" id="ARBA00022737"/>
    </source>
</evidence>
<dbReference type="GO" id="GO:0003723">
    <property type="term" value="F:RNA binding"/>
    <property type="evidence" value="ECO:0007669"/>
    <property type="project" value="UniProtKB-UniRule"/>
</dbReference>
<organism evidence="16 17">
    <name type="scientific">Zea mays</name>
    <name type="common">Maize</name>
    <dbReference type="NCBI Taxonomy" id="4577"/>
    <lineage>
        <taxon>Eukaryota</taxon>
        <taxon>Viridiplantae</taxon>
        <taxon>Streptophyta</taxon>
        <taxon>Embryophyta</taxon>
        <taxon>Tracheophyta</taxon>
        <taxon>Spermatophyta</taxon>
        <taxon>Magnoliopsida</taxon>
        <taxon>Liliopsida</taxon>
        <taxon>Poales</taxon>
        <taxon>Poaceae</taxon>
        <taxon>PACMAD clade</taxon>
        <taxon>Panicoideae</taxon>
        <taxon>Andropogonodae</taxon>
        <taxon>Andropogoneae</taxon>
        <taxon>Tripsacinae</taxon>
        <taxon>Zea</taxon>
    </lineage>
</organism>
<dbReference type="FunFam" id="3.30.70.330:FF:000122">
    <property type="entry name" value="Splicing factor U2AF small subunit"/>
    <property type="match status" value="1"/>
</dbReference>
<dbReference type="SMART" id="SM00361">
    <property type="entry name" value="RRM_1"/>
    <property type="match status" value="1"/>
</dbReference>
<evidence type="ECO:0000256" key="7">
    <source>
        <dbReference type="ARBA" id="ARBA00022884"/>
    </source>
</evidence>
<keyword evidence="8" id="KW-0238">DNA-binding</keyword>
<dbReference type="ExpressionAtlas" id="A0A3L6EBH8">
    <property type="expression patterns" value="baseline and differential"/>
</dbReference>
<evidence type="ECO:0000256" key="6">
    <source>
        <dbReference type="ARBA" id="ARBA00022833"/>
    </source>
</evidence>
<comment type="function">
    <text evidence="11">Necessary for the splicing of pre-mRNA.</text>
</comment>
<feature type="domain" description="C3H1-type" evidence="15">
    <location>
        <begin position="148"/>
        <end position="175"/>
    </location>
</feature>
<dbReference type="EMBL" id="NCVQ01000007">
    <property type="protein sequence ID" value="PWZ18075.1"/>
    <property type="molecule type" value="Genomic_DNA"/>
</dbReference>
<protein>
    <submittedName>
        <fullName evidence="16">Splicing factor U2af small subunit B</fullName>
    </submittedName>
</protein>
<keyword evidence="6 13" id="KW-0862">Zinc</keyword>
<evidence type="ECO:0000256" key="5">
    <source>
        <dbReference type="ARBA" id="ARBA00022771"/>
    </source>
</evidence>
<dbReference type="SUPFAM" id="SSF54928">
    <property type="entry name" value="RNA-binding domain, RBD"/>
    <property type="match status" value="1"/>
</dbReference>
<dbReference type="GO" id="GO:0089701">
    <property type="term" value="C:U2AF complex"/>
    <property type="evidence" value="ECO:0007669"/>
    <property type="project" value="InterPro"/>
</dbReference>
<evidence type="ECO:0000256" key="9">
    <source>
        <dbReference type="ARBA" id="ARBA00023187"/>
    </source>
</evidence>
<gene>
    <name evidence="16" type="primary">U2AF35B_1</name>
    <name evidence="16" type="ORF">Zm00014a_015870</name>
</gene>
<dbReference type="GO" id="GO:0000398">
    <property type="term" value="P:mRNA splicing, via spliceosome"/>
    <property type="evidence" value="ECO:0007669"/>
    <property type="project" value="InterPro"/>
</dbReference>
<sequence>MAEHLASIFGTEKDRVNCPFYFKIGACRHGDRCSRLHNRPTISPTLVLANMYQRPDMITPGVDAQGQPIDPEKMQEHFEDFYEDIYEELGKFGEIENLNVCDNLADHMIGNVYVQFREEEQAAAAYNALQGRFYSGRPIIVEYSPVTDFREATCRQFEENSCNRGGYCNFMHVKQIGRDLRRKLYGRSASRRFMSLDNLTLQCKLWRGDDKGYLLTKLAVVLLKEIEIGVMTHRNMLWTHQSVNPEWEQRHVQVQPGSSYYAGTASDPSNLGVQVAVGVPGNTANVGICDLRNHECPHVHNSYPHAGVTSRFVFPTTMYSPSMSAAAVNIYIPQTQSFGLGSVLPPSLHNQVSTGIIDESSSSVNFGDSAIGFMKRKNAVVAGSHNFLHGFAGSSSSVHVPQNPVHGAWNPSSQSNCLPSSAASNLPEYHNSNGWPYLEESSADASNSFSSVAACPELAPHGNYLYPACHISQSNTWVPQPAGYGVPQWGYSNAVVNPPDMSNGPLPHFCQNSMQAPQIQVPHQQSIGNNVVHGLNPSATGLPLHPRMLALPFNAEHTFGHPMHPPLINQANNGALRILPYQELVALQEQIGDVNTGLTESYIQENLRSSFHVPGAASMSDQFSELSLENDACIICQVNLLPCSDVQY</sequence>
<dbReference type="Gene3D" id="3.30.70.330">
    <property type="match status" value="1"/>
</dbReference>
<evidence type="ECO:0000313" key="17">
    <source>
        <dbReference type="Proteomes" id="UP000251960"/>
    </source>
</evidence>
<dbReference type="PROSITE" id="PS50102">
    <property type="entry name" value="RRM"/>
    <property type="match status" value="1"/>
</dbReference>
<dbReference type="InterPro" id="IPR000571">
    <property type="entry name" value="Znf_CCCH"/>
</dbReference>
<keyword evidence="7 12" id="KW-0694">RNA-binding</keyword>
<keyword evidence="3 13" id="KW-0479">Metal-binding</keyword>
<evidence type="ECO:0000256" key="11">
    <source>
        <dbReference type="ARBA" id="ARBA00056281"/>
    </source>
</evidence>
<comment type="subcellular location">
    <subcellularLocation>
        <location evidence="1">Nucleus</location>
    </subcellularLocation>
</comment>
<accession>A0A3L6EBH8</accession>
<dbReference type="PROSITE" id="PS50103">
    <property type="entry name" value="ZF_C3H1"/>
    <property type="match status" value="2"/>
</dbReference>
<evidence type="ECO:0000256" key="3">
    <source>
        <dbReference type="ARBA" id="ARBA00022723"/>
    </source>
</evidence>
<keyword evidence="4" id="KW-0677">Repeat</keyword>